<proteinExistence type="predicted"/>
<gene>
    <name evidence="3" type="ORF">WJX72_007713</name>
</gene>
<protein>
    <recommendedName>
        <fullName evidence="2">Glutamine amidotransferase type-2 domain-containing protein</fullName>
    </recommendedName>
</protein>
<dbReference type="AlphaFoldDB" id="A0AAW1PP29"/>
<organism evidence="3 4">
    <name type="scientific">[Myrmecia] bisecta</name>
    <dbReference type="NCBI Taxonomy" id="41462"/>
    <lineage>
        <taxon>Eukaryota</taxon>
        <taxon>Viridiplantae</taxon>
        <taxon>Chlorophyta</taxon>
        <taxon>core chlorophytes</taxon>
        <taxon>Trebouxiophyceae</taxon>
        <taxon>Trebouxiales</taxon>
        <taxon>Trebouxiaceae</taxon>
        <taxon>Myrmecia</taxon>
    </lineage>
</organism>
<dbReference type="InterPro" id="IPR017932">
    <property type="entry name" value="GATase_2_dom"/>
</dbReference>
<dbReference type="Pfam" id="PF13537">
    <property type="entry name" value="GATase_7"/>
    <property type="match status" value="1"/>
</dbReference>
<evidence type="ECO:0000313" key="4">
    <source>
        <dbReference type="Proteomes" id="UP001489004"/>
    </source>
</evidence>
<dbReference type="Proteomes" id="UP001489004">
    <property type="component" value="Unassembled WGS sequence"/>
</dbReference>
<name>A0AAW1PP29_9CHLO</name>
<feature type="compositionally biased region" description="Polar residues" evidence="1">
    <location>
        <begin position="248"/>
        <end position="262"/>
    </location>
</feature>
<reference evidence="3 4" key="1">
    <citation type="journal article" date="2024" name="Nat. Commun.">
        <title>Phylogenomics reveals the evolutionary origins of lichenization in chlorophyte algae.</title>
        <authorList>
            <person name="Puginier C."/>
            <person name="Libourel C."/>
            <person name="Otte J."/>
            <person name="Skaloud P."/>
            <person name="Haon M."/>
            <person name="Grisel S."/>
            <person name="Petersen M."/>
            <person name="Berrin J.G."/>
            <person name="Delaux P.M."/>
            <person name="Dal Grande F."/>
            <person name="Keller J."/>
        </authorList>
    </citation>
    <scope>NUCLEOTIDE SEQUENCE [LARGE SCALE GENOMIC DNA]</scope>
    <source>
        <strain evidence="3 4">SAG 2043</strain>
    </source>
</reference>
<dbReference type="InterPro" id="IPR029055">
    <property type="entry name" value="Ntn_hydrolases_N"/>
</dbReference>
<sequence>MQGSFYAVVCRQASVSWLFPSVVQIDQKFLRNPGSGCSNVDLLKGRAPSQSYILAGGGVVVSEADAGVNGYAASQQPRVAFAKDVVAVFCGYLSNLEDLLDRHRLHSLRQWCSKDSSADQTSLAAHVLHHLYFQYAPANLMVLLSELQGEFTFMLYDAHRKRAFAARSPSPYQPLYQATDKDGCLHVTNEPPSTNQAPQAHDVPHDAWREVPPGHCITGRNFNLQQFALTPGQLTERRSIELLEDSSPPLNGSSSWTLSMPSSKDAADTAQEDSSLSRRSVELDLDDEAFLASMGEFAPRPAYGTSKARGVLV</sequence>
<evidence type="ECO:0000313" key="3">
    <source>
        <dbReference type="EMBL" id="KAK9810271.1"/>
    </source>
</evidence>
<dbReference type="CDD" id="cd00352">
    <property type="entry name" value="Gn_AT_II"/>
    <property type="match status" value="1"/>
</dbReference>
<evidence type="ECO:0000256" key="1">
    <source>
        <dbReference type="SAM" id="MobiDB-lite"/>
    </source>
</evidence>
<comment type="caution">
    <text evidence="3">The sequence shown here is derived from an EMBL/GenBank/DDBJ whole genome shotgun (WGS) entry which is preliminary data.</text>
</comment>
<keyword evidence="4" id="KW-1185">Reference proteome</keyword>
<accession>A0AAW1PP29</accession>
<feature type="region of interest" description="Disordered" evidence="1">
    <location>
        <begin position="183"/>
        <end position="210"/>
    </location>
</feature>
<dbReference type="Gene3D" id="3.60.20.10">
    <property type="entry name" value="Glutamine Phosphoribosylpyrophosphate, subunit 1, domain 1"/>
    <property type="match status" value="1"/>
</dbReference>
<dbReference type="SUPFAM" id="SSF56235">
    <property type="entry name" value="N-terminal nucleophile aminohydrolases (Ntn hydrolases)"/>
    <property type="match status" value="1"/>
</dbReference>
<dbReference type="EMBL" id="JALJOR010000010">
    <property type="protein sequence ID" value="KAK9810271.1"/>
    <property type="molecule type" value="Genomic_DNA"/>
</dbReference>
<evidence type="ECO:0000259" key="2">
    <source>
        <dbReference type="Pfam" id="PF13537"/>
    </source>
</evidence>
<feature type="domain" description="Glutamine amidotransferase type-2" evidence="2">
    <location>
        <begin position="72"/>
        <end position="188"/>
    </location>
</feature>
<feature type="region of interest" description="Disordered" evidence="1">
    <location>
        <begin position="244"/>
        <end position="280"/>
    </location>
</feature>